<dbReference type="PATRIC" id="fig|33050.5.peg.4542"/>
<dbReference type="Proteomes" id="UP000058074">
    <property type="component" value="Chromosome"/>
</dbReference>
<accession>A0A0N9V5B3</accession>
<evidence type="ECO:0000313" key="1">
    <source>
        <dbReference type="EMBL" id="ALH82918.1"/>
    </source>
</evidence>
<gene>
    <name evidence="1" type="ORF">AN936_21935</name>
</gene>
<dbReference type="RefSeq" id="WP_054589895.1">
    <property type="nucleotide sequence ID" value="NZ_CP012700.1"/>
</dbReference>
<dbReference type="AlphaFoldDB" id="A0A0N9V5B3"/>
<dbReference type="EMBL" id="CP012700">
    <property type="protein sequence ID" value="ALH82918.1"/>
    <property type="molecule type" value="Genomic_DNA"/>
</dbReference>
<reference evidence="1 2" key="1">
    <citation type="journal article" date="2015" name="Genome Announc.">
        <title>Complete Genome Sequence of Polypropylene Glycol- and Polyethylene Glycol-Degrading Sphingopyxis macrogoltabida Strain EY-1.</title>
        <authorList>
            <person name="Ohtsubo Y."/>
            <person name="Nagata Y."/>
            <person name="Numata M."/>
            <person name="Tsuchikane K."/>
            <person name="Hosoyama A."/>
            <person name="Yamazoe A."/>
            <person name="Tsuda M."/>
            <person name="Fujita N."/>
            <person name="Kawai F."/>
        </authorList>
    </citation>
    <scope>NUCLEOTIDE SEQUENCE [LARGE SCALE GENOMIC DNA]</scope>
    <source>
        <strain evidence="1 2">EY-1</strain>
    </source>
</reference>
<proteinExistence type="predicted"/>
<protein>
    <submittedName>
        <fullName evidence="1">Uncharacterized protein</fullName>
    </submittedName>
</protein>
<organism evidence="1 2">
    <name type="scientific">Sphingopyxis macrogoltabida</name>
    <name type="common">Sphingomonas macrogoltabidus</name>
    <dbReference type="NCBI Taxonomy" id="33050"/>
    <lineage>
        <taxon>Bacteria</taxon>
        <taxon>Pseudomonadati</taxon>
        <taxon>Pseudomonadota</taxon>
        <taxon>Alphaproteobacteria</taxon>
        <taxon>Sphingomonadales</taxon>
        <taxon>Sphingomonadaceae</taxon>
        <taxon>Sphingopyxis</taxon>
    </lineage>
</organism>
<dbReference type="KEGG" id="smag:AN936_21935"/>
<sequence length="107" mass="12004">MDKFVAPAPLDGEMQNNYLLRVVEAFVDHVNAHLREREVQRQGWSTDRESAMQWRIDLLETALGDLLSWFPDKPSDPEWRIKGGNYGADDAVEFARGTLSKSGVAGG</sequence>
<name>A0A0N9V5B3_SPHMC</name>
<evidence type="ECO:0000313" key="2">
    <source>
        <dbReference type="Proteomes" id="UP000058074"/>
    </source>
</evidence>